<feature type="region of interest" description="Disordered" evidence="1">
    <location>
        <begin position="32"/>
        <end position="67"/>
    </location>
</feature>
<feature type="signal peptide" evidence="2">
    <location>
        <begin position="1"/>
        <end position="21"/>
    </location>
</feature>
<reference evidence="4 5" key="1">
    <citation type="journal article" date="2015" name="BMC Genomics">
        <title>Comparative genomics and metabolic profiling of the genus Lysobacter.</title>
        <authorList>
            <person name="de Bruijn I."/>
            <person name="Cheng X."/>
            <person name="de Jager V."/>
            <person name="Exposito R.G."/>
            <person name="Watrous J."/>
            <person name="Patel N."/>
            <person name="Postma J."/>
            <person name="Dorrestein P.C."/>
            <person name="Kobayashi D."/>
            <person name="Raaijmakers J.M."/>
        </authorList>
    </citation>
    <scope>NUCLEOTIDE SEQUENCE [LARGE SCALE GENOMIC DNA]</scope>
    <source>
        <strain evidence="4 5">76</strain>
    </source>
</reference>
<dbReference type="Pfam" id="PF11008">
    <property type="entry name" value="DUF2846"/>
    <property type="match status" value="1"/>
</dbReference>
<sequence length="205" mass="20611">MKSMSSRVLLIALLLPVSAFATGGSLAWNGKTPSDPAKQIPNAQASASAEAKSEAGTAPAVEGSAAATAEPAAAPSAAATASASAKPAAASSGLIAAPPAGKGQIVFFRPAKFVGGAVGYKVREGTVELGKLRSGKYFVVAVEPGAHEYTVHSEAKDILNMEVEAGETYYVKGTVTIGILAGRPNLSPSTVAEFEEIAGKLKLAK</sequence>
<dbReference type="Proteomes" id="UP000060787">
    <property type="component" value="Chromosome"/>
</dbReference>
<name>A0A0S2FDZ9_LYSAN</name>
<feature type="chain" id="PRO_5006597500" description="DUF2846 domain-containing protein" evidence="2">
    <location>
        <begin position="22"/>
        <end position="205"/>
    </location>
</feature>
<dbReference type="InterPro" id="IPR022548">
    <property type="entry name" value="DUF2846"/>
</dbReference>
<organism evidence="4 5">
    <name type="scientific">Lysobacter antibioticus</name>
    <dbReference type="NCBI Taxonomy" id="84531"/>
    <lineage>
        <taxon>Bacteria</taxon>
        <taxon>Pseudomonadati</taxon>
        <taxon>Pseudomonadota</taxon>
        <taxon>Gammaproteobacteria</taxon>
        <taxon>Lysobacterales</taxon>
        <taxon>Lysobacteraceae</taxon>
        <taxon>Lysobacter</taxon>
    </lineage>
</organism>
<evidence type="ECO:0000259" key="3">
    <source>
        <dbReference type="Pfam" id="PF11008"/>
    </source>
</evidence>
<evidence type="ECO:0000313" key="5">
    <source>
        <dbReference type="Proteomes" id="UP000060787"/>
    </source>
</evidence>
<keyword evidence="5" id="KW-1185">Reference proteome</keyword>
<dbReference type="EMBL" id="CP011129">
    <property type="protein sequence ID" value="ALN81767.1"/>
    <property type="molecule type" value="Genomic_DNA"/>
</dbReference>
<dbReference type="eggNOG" id="ENOG502ZYEY">
    <property type="taxonomic scope" value="Bacteria"/>
</dbReference>
<gene>
    <name evidence="4" type="ORF">LA76x_3645</name>
</gene>
<feature type="domain" description="DUF2846" evidence="3">
    <location>
        <begin position="100"/>
        <end position="175"/>
    </location>
</feature>
<keyword evidence="2" id="KW-0732">Signal</keyword>
<dbReference type="KEGG" id="lab:LA76x_3645"/>
<accession>A0A0S2FDZ9</accession>
<feature type="compositionally biased region" description="Low complexity" evidence="1">
    <location>
        <begin position="43"/>
        <end position="67"/>
    </location>
</feature>
<evidence type="ECO:0000313" key="4">
    <source>
        <dbReference type="EMBL" id="ALN81767.1"/>
    </source>
</evidence>
<dbReference type="PATRIC" id="fig|84531.8.peg.3662"/>
<dbReference type="AlphaFoldDB" id="A0A0S2FDZ9"/>
<evidence type="ECO:0000256" key="2">
    <source>
        <dbReference type="SAM" id="SignalP"/>
    </source>
</evidence>
<proteinExistence type="predicted"/>
<evidence type="ECO:0000256" key="1">
    <source>
        <dbReference type="SAM" id="MobiDB-lite"/>
    </source>
</evidence>
<protein>
    <recommendedName>
        <fullName evidence="3">DUF2846 domain-containing protein</fullName>
    </recommendedName>
</protein>